<sequence length="333" mass="35468">MTATVTQAEGAQAGATQVHIPVLLAEVLTALAVREGGVYVDGTFGAGGYTRAILEAANCQVVGIDRDPAAIKRAEPLLARFPGRLRIIEGQFGDMAELLSAHGIGPVDGVALDIGVSSPQIDDPSRGFSFRFDGPLDMRMSLSGPTAADVVNDYDEADIATILWRLGEERMSRRVARAIVAARTTARIETTAQLADIIRGVVPRSKKDGIDPATRSFQALRLHVNDELGELDRGLAGAERVLAPGGRLAVVSFHSLEDRRVKDFLRQRSGSEGAPSRHMPAAHSGPAPTFQLLGRSGVTPGEPELRHNPRARSARLRAAERTNAPAWPMGEAA</sequence>
<dbReference type="InterPro" id="IPR029063">
    <property type="entry name" value="SAM-dependent_MTases_sf"/>
</dbReference>
<feature type="binding site" evidence="6">
    <location>
        <begin position="47"/>
        <end position="49"/>
    </location>
    <ligand>
        <name>S-adenosyl-L-methionine</name>
        <dbReference type="ChEBI" id="CHEBI:59789"/>
    </ligand>
</feature>
<evidence type="ECO:0000256" key="1">
    <source>
        <dbReference type="ARBA" id="ARBA00010396"/>
    </source>
</evidence>
<dbReference type="PIRSF" id="PIRSF004486">
    <property type="entry name" value="MraW"/>
    <property type="match status" value="1"/>
</dbReference>
<evidence type="ECO:0000256" key="4">
    <source>
        <dbReference type="ARBA" id="ARBA00022679"/>
    </source>
</evidence>
<dbReference type="Pfam" id="PF01795">
    <property type="entry name" value="Methyltransf_5"/>
    <property type="match status" value="1"/>
</dbReference>
<comment type="function">
    <text evidence="6">Specifically methylates the N4 position of cytidine in position 1402 (C1402) of 16S rRNA.</text>
</comment>
<dbReference type="HAMAP" id="MF_01007">
    <property type="entry name" value="16SrRNA_methyltr_H"/>
    <property type="match status" value="1"/>
</dbReference>
<dbReference type="PANTHER" id="PTHR11265">
    <property type="entry name" value="S-ADENOSYL-METHYLTRANSFERASE MRAW"/>
    <property type="match status" value="1"/>
</dbReference>
<organism evidence="8 9">
    <name type="scientific">Nitrospirillum amazonense</name>
    <dbReference type="NCBI Taxonomy" id="28077"/>
    <lineage>
        <taxon>Bacteria</taxon>
        <taxon>Pseudomonadati</taxon>
        <taxon>Pseudomonadota</taxon>
        <taxon>Alphaproteobacteria</taxon>
        <taxon>Rhodospirillales</taxon>
        <taxon>Azospirillaceae</taxon>
        <taxon>Nitrospirillum</taxon>
    </lineage>
</organism>
<dbReference type="CDD" id="cd02440">
    <property type="entry name" value="AdoMet_MTases"/>
    <property type="match status" value="1"/>
</dbReference>
<evidence type="ECO:0000256" key="2">
    <source>
        <dbReference type="ARBA" id="ARBA00022552"/>
    </source>
</evidence>
<comment type="caution">
    <text evidence="8">The sequence shown here is derived from an EMBL/GenBank/DDBJ whole genome shotgun (WGS) entry which is preliminary data.</text>
</comment>
<dbReference type="Gene3D" id="1.10.150.170">
    <property type="entry name" value="Putative methyltransferase TM0872, insert domain"/>
    <property type="match status" value="1"/>
</dbReference>
<evidence type="ECO:0000256" key="6">
    <source>
        <dbReference type="HAMAP-Rule" id="MF_01007"/>
    </source>
</evidence>
<dbReference type="InterPro" id="IPR002903">
    <property type="entry name" value="RsmH"/>
</dbReference>
<feature type="binding site" evidence="6">
    <location>
        <position position="113"/>
    </location>
    <ligand>
        <name>S-adenosyl-L-methionine</name>
        <dbReference type="ChEBI" id="CHEBI:59789"/>
    </ligand>
</feature>
<dbReference type="GO" id="GO:0070475">
    <property type="term" value="P:rRNA base methylation"/>
    <property type="evidence" value="ECO:0007669"/>
    <property type="project" value="UniProtKB-UniRule"/>
</dbReference>
<feature type="binding site" evidence="6">
    <location>
        <position position="92"/>
    </location>
    <ligand>
        <name>S-adenosyl-L-methionine</name>
        <dbReference type="ChEBI" id="CHEBI:59789"/>
    </ligand>
</feature>
<dbReference type="RefSeq" id="WP_145729617.1">
    <property type="nucleotide sequence ID" value="NZ_VITR01000002.1"/>
</dbReference>
<keyword evidence="4 6" id="KW-0808">Transferase</keyword>
<accession>A0A560HFJ1</accession>
<comment type="similarity">
    <text evidence="1 6">Belongs to the methyltransferase superfamily. RsmH family.</text>
</comment>
<dbReference type="EMBL" id="VITR01000002">
    <property type="protein sequence ID" value="TWB45195.1"/>
    <property type="molecule type" value="Genomic_DNA"/>
</dbReference>
<dbReference type="SUPFAM" id="SSF53335">
    <property type="entry name" value="S-adenosyl-L-methionine-dependent methyltransferases"/>
    <property type="match status" value="1"/>
</dbReference>
<evidence type="ECO:0000256" key="5">
    <source>
        <dbReference type="ARBA" id="ARBA00022691"/>
    </source>
</evidence>
<dbReference type="SUPFAM" id="SSF81799">
    <property type="entry name" value="Putative methyltransferase TM0872, insert domain"/>
    <property type="match status" value="1"/>
</dbReference>
<keyword evidence="5 6" id="KW-0949">S-adenosyl-L-methionine</keyword>
<evidence type="ECO:0000313" key="8">
    <source>
        <dbReference type="EMBL" id="TWB45195.1"/>
    </source>
</evidence>
<dbReference type="AlphaFoldDB" id="A0A560HFJ1"/>
<dbReference type="Proteomes" id="UP000315751">
    <property type="component" value="Unassembled WGS sequence"/>
</dbReference>
<dbReference type="GO" id="GO:0005737">
    <property type="term" value="C:cytoplasm"/>
    <property type="evidence" value="ECO:0007669"/>
    <property type="project" value="UniProtKB-SubCell"/>
</dbReference>
<dbReference type="InterPro" id="IPR023397">
    <property type="entry name" value="SAM-dep_MeTrfase_MraW_recog"/>
</dbReference>
<dbReference type="GO" id="GO:0071424">
    <property type="term" value="F:rRNA (cytosine-N4-)-methyltransferase activity"/>
    <property type="evidence" value="ECO:0007669"/>
    <property type="project" value="UniProtKB-UniRule"/>
</dbReference>
<feature type="binding site" evidence="6">
    <location>
        <position position="65"/>
    </location>
    <ligand>
        <name>S-adenosyl-L-methionine</name>
        <dbReference type="ChEBI" id="CHEBI:59789"/>
    </ligand>
</feature>
<keyword evidence="9" id="KW-1185">Reference proteome</keyword>
<keyword evidence="2 6" id="KW-0698">rRNA processing</keyword>
<keyword evidence="6" id="KW-0963">Cytoplasm</keyword>
<gene>
    <name evidence="6" type="primary">rsmH</name>
    <name evidence="8" type="ORF">FBZ90_102150</name>
</gene>
<keyword evidence="3 6" id="KW-0489">Methyltransferase</keyword>
<dbReference type="NCBIfam" id="TIGR00006">
    <property type="entry name" value="16S rRNA (cytosine(1402)-N(4))-methyltransferase RsmH"/>
    <property type="match status" value="1"/>
</dbReference>
<protein>
    <recommendedName>
        <fullName evidence="6">Ribosomal RNA small subunit methyltransferase H</fullName>
        <ecNumber evidence="6">2.1.1.199</ecNumber>
    </recommendedName>
    <alternativeName>
        <fullName evidence="6">16S rRNA m(4)C1402 methyltransferase</fullName>
    </alternativeName>
    <alternativeName>
        <fullName evidence="6">rRNA (cytosine-N(4)-)-methyltransferase RsmH</fullName>
    </alternativeName>
</protein>
<dbReference type="PANTHER" id="PTHR11265:SF0">
    <property type="entry name" value="12S RRNA N4-METHYLCYTIDINE METHYLTRANSFERASE"/>
    <property type="match status" value="1"/>
</dbReference>
<feature type="binding site" evidence="6">
    <location>
        <position position="120"/>
    </location>
    <ligand>
        <name>S-adenosyl-L-methionine</name>
        <dbReference type="ChEBI" id="CHEBI:59789"/>
    </ligand>
</feature>
<evidence type="ECO:0000256" key="7">
    <source>
        <dbReference type="SAM" id="MobiDB-lite"/>
    </source>
</evidence>
<dbReference type="EC" id="2.1.1.199" evidence="6"/>
<evidence type="ECO:0000256" key="3">
    <source>
        <dbReference type="ARBA" id="ARBA00022603"/>
    </source>
</evidence>
<proteinExistence type="inferred from homology"/>
<dbReference type="OrthoDB" id="9806637at2"/>
<comment type="catalytic activity">
    <reaction evidence="6">
        <text>cytidine(1402) in 16S rRNA + S-adenosyl-L-methionine = N(4)-methylcytidine(1402) in 16S rRNA + S-adenosyl-L-homocysteine + H(+)</text>
        <dbReference type="Rhea" id="RHEA:42928"/>
        <dbReference type="Rhea" id="RHEA-COMP:10286"/>
        <dbReference type="Rhea" id="RHEA-COMP:10287"/>
        <dbReference type="ChEBI" id="CHEBI:15378"/>
        <dbReference type="ChEBI" id="CHEBI:57856"/>
        <dbReference type="ChEBI" id="CHEBI:59789"/>
        <dbReference type="ChEBI" id="CHEBI:74506"/>
        <dbReference type="ChEBI" id="CHEBI:82748"/>
        <dbReference type="EC" id="2.1.1.199"/>
    </reaction>
</comment>
<comment type="subcellular location">
    <subcellularLocation>
        <location evidence="6">Cytoplasm</location>
    </subcellularLocation>
</comment>
<dbReference type="Gene3D" id="3.40.50.150">
    <property type="entry name" value="Vaccinia Virus protein VP39"/>
    <property type="match status" value="1"/>
</dbReference>
<evidence type="ECO:0000313" key="9">
    <source>
        <dbReference type="Proteomes" id="UP000315751"/>
    </source>
</evidence>
<reference evidence="8 9" key="1">
    <citation type="submission" date="2019-06" db="EMBL/GenBank/DDBJ databases">
        <title>Genomic Encyclopedia of Type Strains, Phase IV (KMG-V): Genome sequencing to study the core and pangenomes of soil and plant-associated prokaryotes.</title>
        <authorList>
            <person name="Whitman W."/>
        </authorList>
    </citation>
    <scope>NUCLEOTIDE SEQUENCE [LARGE SCALE GENOMIC DNA]</scope>
    <source>
        <strain evidence="8 9">BR 11622</strain>
    </source>
</reference>
<name>A0A560HFJ1_9PROT</name>
<feature type="region of interest" description="Disordered" evidence="7">
    <location>
        <begin position="269"/>
        <end position="333"/>
    </location>
</feature>